<feature type="region of interest" description="Disordered" evidence="1">
    <location>
        <begin position="19"/>
        <end position="48"/>
    </location>
</feature>
<accession>A0A811KC59</accession>
<dbReference type="OrthoDB" id="10371557at2759"/>
<dbReference type="EMBL" id="CAJFCW020000002">
    <property type="protein sequence ID" value="CAG9096268.1"/>
    <property type="molecule type" value="Genomic_DNA"/>
</dbReference>
<protein>
    <submittedName>
        <fullName evidence="3">Uncharacterized protein</fullName>
    </submittedName>
</protein>
<feature type="compositionally biased region" description="Polar residues" evidence="1">
    <location>
        <begin position="23"/>
        <end position="46"/>
    </location>
</feature>
<keyword evidence="2" id="KW-1133">Transmembrane helix</keyword>
<keyword evidence="2" id="KW-0812">Transmembrane</keyword>
<evidence type="ECO:0000313" key="3">
    <source>
        <dbReference type="EMBL" id="CAD5212485.1"/>
    </source>
</evidence>
<proteinExistence type="predicted"/>
<gene>
    <name evidence="3" type="ORF">BOKJ2_LOCUS4286</name>
</gene>
<sequence>MLDRPDLESQTAKTFLVRKLSAPGSSTTPNTVSHSPTIPTTSTAQTAGVRRMSAIGVRRASSRHYPPTVYAYPLPRSCDSIDKKKRGSSYRIEIPAHMLLLDRNPSSISSASSMKKYLKQQQELLDEQQQTRGSIPFLPGFSLCGAILLAAAALALFVLLLTQSTTHETKLCGGDPNPPRVS</sequence>
<comment type="caution">
    <text evidence="3">The sequence shown here is derived from an EMBL/GenBank/DDBJ whole genome shotgun (WGS) entry which is preliminary data.</text>
</comment>
<dbReference type="AlphaFoldDB" id="A0A811KC59"/>
<evidence type="ECO:0000313" key="4">
    <source>
        <dbReference type="Proteomes" id="UP000614601"/>
    </source>
</evidence>
<dbReference type="Proteomes" id="UP000783686">
    <property type="component" value="Unassembled WGS sequence"/>
</dbReference>
<reference evidence="3" key="1">
    <citation type="submission" date="2020-09" db="EMBL/GenBank/DDBJ databases">
        <authorList>
            <person name="Kikuchi T."/>
        </authorList>
    </citation>
    <scope>NUCLEOTIDE SEQUENCE</scope>
    <source>
        <strain evidence="3">SH1</strain>
    </source>
</reference>
<name>A0A811KC59_9BILA</name>
<keyword evidence="2" id="KW-0472">Membrane</keyword>
<evidence type="ECO:0000256" key="1">
    <source>
        <dbReference type="SAM" id="MobiDB-lite"/>
    </source>
</evidence>
<dbReference type="Proteomes" id="UP000614601">
    <property type="component" value="Unassembled WGS sequence"/>
</dbReference>
<dbReference type="EMBL" id="CAJFDH010000002">
    <property type="protein sequence ID" value="CAD5212485.1"/>
    <property type="molecule type" value="Genomic_DNA"/>
</dbReference>
<organism evidence="3 4">
    <name type="scientific">Bursaphelenchus okinawaensis</name>
    <dbReference type="NCBI Taxonomy" id="465554"/>
    <lineage>
        <taxon>Eukaryota</taxon>
        <taxon>Metazoa</taxon>
        <taxon>Ecdysozoa</taxon>
        <taxon>Nematoda</taxon>
        <taxon>Chromadorea</taxon>
        <taxon>Rhabditida</taxon>
        <taxon>Tylenchina</taxon>
        <taxon>Tylenchomorpha</taxon>
        <taxon>Aphelenchoidea</taxon>
        <taxon>Aphelenchoididae</taxon>
        <taxon>Bursaphelenchus</taxon>
    </lineage>
</organism>
<feature type="transmembrane region" description="Helical" evidence="2">
    <location>
        <begin position="137"/>
        <end position="161"/>
    </location>
</feature>
<evidence type="ECO:0000256" key="2">
    <source>
        <dbReference type="SAM" id="Phobius"/>
    </source>
</evidence>
<keyword evidence="4" id="KW-1185">Reference proteome</keyword>